<evidence type="ECO:0000256" key="1">
    <source>
        <dbReference type="ARBA" id="ARBA00007169"/>
    </source>
</evidence>
<comment type="caution">
    <text evidence="3">The sequence shown here is derived from an EMBL/GenBank/DDBJ whole genome shotgun (WGS) entry which is preliminary data.</text>
</comment>
<dbReference type="EMBL" id="QUNS01000002">
    <property type="protein sequence ID" value="REH54909.1"/>
    <property type="molecule type" value="Genomic_DNA"/>
</dbReference>
<dbReference type="PANTHER" id="PTHR11487:SF0">
    <property type="entry name" value="S-ACYL FATTY ACID SYNTHASE THIOESTERASE, MEDIUM CHAIN"/>
    <property type="match status" value="1"/>
</dbReference>
<dbReference type="InterPro" id="IPR001031">
    <property type="entry name" value="Thioesterase"/>
</dbReference>
<evidence type="ECO:0000259" key="2">
    <source>
        <dbReference type="Pfam" id="PF00975"/>
    </source>
</evidence>
<dbReference type="Pfam" id="PF00975">
    <property type="entry name" value="Thioesterase"/>
    <property type="match status" value="1"/>
</dbReference>
<dbReference type="GO" id="GO:0008610">
    <property type="term" value="P:lipid biosynthetic process"/>
    <property type="evidence" value="ECO:0007669"/>
    <property type="project" value="TreeGrafter"/>
</dbReference>
<dbReference type="SUPFAM" id="SSF53474">
    <property type="entry name" value="alpha/beta-Hydrolases"/>
    <property type="match status" value="1"/>
</dbReference>
<dbReference type="Proteomes" id="UP000256884">
    <property type="component" value="Unassembled WGS sequence"/>
</dbReference>
<dbReference type="AlphaFoldDB" id="A0A3E0I8E8"/>
<proteinExistence type="inferred from homology"/>
<dbReference type="OrthoDB" id="2213423at2"/>
<dbReference type="PANTHER" id="PTHR11487">
    <property type="entry name" value="THIOESTERASE"/>
    <property type="match status" value="1"/>
</dbReference>
<organism evidence="3 4">
    <name type="scientific">Tenacibaculum gallaicum</name>
    <dbReference type="NCBI Taxonomy" id="561505"/>
    <lineage>
        <taxon>Bacteria</taxon>
        <taxon>Pseudomonadati</taxon>
        <taxon>Bacteroidota</taxon>
        <taxon>Flavobacteriia</taxon>
        <taxon>Flavobacteriales</taxon>
        <taxon>Flavobacteriaceae</taxon>
        <taxon>Tenacibaculum</taxon>
    </lineage>
</organism>
<protein>
    <submittedName>
        <fullName evidence="3">Surfactin synthase thioesterase subunit</fullName>
    </submittedName>
</protein>
<gene>
    <name evidence="3" type="ORF">C7448_102442</name>
</gene>
<dbReference type="InterPro" id="IPR012223">
    <property type="entry name" value="TEII"/>
</dbReference>
<name>A0A3E0I8E8_9FLAO</name>
<feature type="domain" description="Thioesterase" evidence="2">
    <location>
        <begin position="7"/>
        <end position="235"/>
    </location>
</feature>
<dbReference type="RefSeq" id="WP_115900543.1">
    <property type="nucleotide sequence ID" value="NZ_QUNS01000002.1"/>
</dbReference>
<dbReference type="InterPro" id="IPR029058">
    <property type="entry name" value="AB_hydrolase_fold"/>
</dbReference>
<evidence type="ECO:0000313" key="3">
    <source>
        <dbReference type="EMBL" id="REH54909.1"/>
    </source>
</evidence>
<keyword evidence="4" id="KW-1185">Reference proteome</keyword>
<dbReference type="Gene3D" id="3.40.50.1820">
    <property type="entry name" value="alpha/beta hydrolase"/>
    <property type="match status" value="1"/>
</dbReference>
<sequence>MENKIIKVFLLHFAGGSSYSFDFLKPFLPNCFEFIPLELPGRGKRIEEELIKNKEVAIEDYVRQIKLLHEGVPFMIFGHSMGADLGFYVTKRLEKSLLFPEYLFVSGNPGPKKETYDLVKEKSKKLRYKLSDDELKEELREIGGMPEEVLQDNDIFDFFKPIIRADFQVLEDDNTLSKNIVIKSPIYALMGKKEEHSSRIDNWKNYTSSSFNCSLFKGNHFFIYDHPENISAIIKEAFSNVLISNFD</sequence>
<reference evidence="3 4" key="1">
    <citation type="submission" date="2018-08" db="EMBL/GenBank/DDBJ databases">
        <title>Genomic Encyclopedia of Type Strains, Phase IV (KMG-IV): sequencing the most valuable type-strain genomes for metagenomic binning, comparative biology and taxonomic classification.</title>
        <authorList>
            <person name="Goeker M."/>
        </authorList>
    </citation>
    <scope>NUCLEOTIDE SEQUENCE [LARGE SCALE GENOMIC DNA]</scope>
    <source>
        <strain evidence="3 4">DSM 18841</strain>
    </source>
</reference>
<accession>A0A3E0I8E8</accession>
<evidence type="ECO:0000313" key="4">
    <source>
        <dbReference type="Proteomes" id="UP000256884"/>
    </source>
</evidence>
<comment type="similarity">
    <text evidence="1">Belongs to the thioesterase family.</text>
</comment>